<dbReference type="Gene3D" id="2.60.120.370">
    <property type="entry name" value="YhcH/YjgK/YiaL"/>
    <property type="match status" value="1"/>
</dbReference>
<dbReference type="GO" id="GO:0005829">
    <property type="term" value="C:cytosol"/>
    <property type="evidence" value="ECO:0007669"/>
    <property type="project" value="TreeGrafter"/>
</dbReference>
<proteinExistence type="predicted"/>
<name>A0A7V2ZJ91_9BACT</name>
<dbReference type="Pfam" id="PF04074">
    <property type="entry name" value="DUF386"/>
    <property type="match status" value="1"/>
</dbReference>
<reference evidence="1" key="1">
    <citation type="journal article" date="2020" name="mSystems">
        <title>Genome- and Community-Level Interaction Insights into Carbon Utilization and Element Cycling Functions of Hydrothermarchaeota in Hydrothermal Sediment.</title>
        <authorList>
            <person name="Zhou Z."/>
            <person name="Liu Y."/>
            <person name="Xu W."/>
            <person name="Pan J."/>
            <person name="Luo Z.H."/>
            <person name="Li M."/>
        </authorList>
    </citation>
    <scope>NUCLEOTIDE SEQUENCE [LARGE SCALE GENOMIC DNA]</scope>
    <source>
        <strain evidence="1">SpSt-479</strain>
    </source>
</reference>
<dbReference type="AlphaFoldDB" id="A0A7V2ZJ91"/>
<evidence type="ECO:0000313" key="1">
    <source>
        <dbReference type="EMBL" id="HFI90982.1"/>
    </source>
</evidence>
<dbReference type="PANTHER" id="PTHR34986">
    <property type="entry name" value="EVOLVED BETA-GALACTOSIDASE SUBUNIT BETA"/>
    <property type="match status" value="1"/>
</dbReference>
<organism evidence="1">
    <name type="scientific">Ignavibacterium album</name>
    <dbReference type="NCBI Taxonomy" id="591197"/>
    <lineage>
        <taxon>Bacteria</taxon>
        <taxon>Pseudomonadati</taxon>
        <taxon>Ignavibacteriota</taxon>
        <taxon>Ignavibacteria</taxon>
        <taxon>Ignavibacteriales</taxon>
        <taxon>Ignavibacteriaceae</taxon>
        <taxon>Ignavibacterium</taxon>
    </lineage>
</organism>
<dbReference type="EMBL" id="DSUJ01000008">
    <property type="protein sequence ID" value="HFI90982.1"/>
    <property type="molecule type" value="Genomic_DNA"/>
</dbReference>
<comment type="caution">
    <text evidence="1">The sequence shown here is derived from an EMBL/GenBank/DDBJ whole genome shotgun (WGS) entry which is preliminary data.</text>
</comment>
<protein>
    <submittedName>
        <fullName evidence="1">DUF386 domain-containing protein</fullName>
    </submittedName>
</protein>
<dbReference type="NCBIfam" id="TIGR00022">
    <property type="entry name" value="YhcH/YjgK/YiaL family protein"/>
    <property type="match status" value="1"/>
</dbReference>
<accession>A0A7V2ZJ91</accession>
<sequence>MILDHIENRNLYSTLNSRINKALEYLADTDFSEIEAGRYEIDGDDIYALVSEYKTKDLSKGKPESHRNYIDVQFVASGEEFIGYAPLSDQKITEEYNEVNDITFYDCDQSLCLVQENMFAIFFPTDIHMPGIRVTNPIPVKKIVVKVKID</sequence>
<gene>
    <name evidence="1" type="ORF">ENS31_05535</name>
</gene>
<dbReference type="PANTHER" id="PTHR34986:SF1">
    <property type="entry name" value="PROTEIN YIAL"/>
    <property type="match status" value="1"/>
</dbReference>
<dbReference type="InterPro" id="IPR037012">
    <property type="entry name" value="NanQ/TabA/YiaL_sf"/>
</dbReference>
<dbReference type="SUPFAM" id="SSF51197">
    <property type="entry name" value="Clavaminate synthase-like"/>
    <property type="match status" value="1"/>
</dbReference>
<dbReference type="InterPro" id="IPR004375">
    <property type="entry name" value="NanQ/TabA/YiaL"/>
</dbReference>